<keyword evidence="11 14" id="KW-0503">Monooxygenase</keyword>
<dbReference type="PANTHER" id="PTHR19384">
    <property type="entry name" value="NITRIC OXIDE SYNTHASE-RELATED"/>
    <property type="match status" value="1"/>
</dbReference>
<organism evidence="18 19">
    <name type="scientific">Dictyobacter aurantiacus</name>
    <dbReference type="NCBI Taxonomy" id="1936993"/>
    <lineage>
        <taxon>Bacteria</taxon>
        <taxon>Bacillati</taxon>
        <taxon>Chloroflexota</taxon>
        <taxon>Ktedonobacteria</taxon>
        <taxon>Ktedonobacterales</taxon>
        <taxon>Dictyobacteraceae</taxon>
        <taxon>Dictyobacter</taxon>
    </lineage>
</organism>
<dbReference type="InterPro" id="IPR023173">
    <property type="entry name" value="NADPH_Cyt_P450_Rdtase_alpha"/>
</dbReference>
<comment type="catalytic activity">
    <reaction evidence="14">
        <text>an organic molecule + reduced [NADPH--hemoprotein reductase] + O2 = an alcohol + oxidized [NADPH--hemoprotein reductase] + H2O + H(+)</text>
        <dbReference type="Rhea" id="RHEA:17149"/>
        <dbReference type="Rhea" id="RHEA-COMP:11964"/>
        <dbReference type="Rhea" id="RHEA-COMP:11965"/>
        <dbReference type="ChEBI" id="CHEBI:15377"/>
        <dbReference type="ChEBI" id="CHEBI:15378"/>
        <dbReference type="ChEBI" id="CHEBI:15379"/>
        <dbReference type="ChEBI" id="CHEBI:30879"/>
        <dbReference type="ChEBI" id="CHEBI:57618"/>
        <dbReference type="ChEBI" id="CHEBI:58210"/>
        <dbReference type="ChEBI" id="CHEBI:142491"/>
        <dbReference type="EC" id="1.14.14.1"/>
    </reaction>
</comment>
<keyword evidence="19" id="KW-1185">Reference proteome</keyword>
<comment type="caution">
    <text evidence="18">The sequence shown here is derived from an EMBL/GenBank/DDBJ whole genome shotgun (WGS) entry which is preliminary data.</text>
</comment>
<evidence type="ECO:0000256" key="10">
    <source>
        <dbReference type="ARBA" id="ARBA00023004"/>
    </source>
</evidence>
<keyword evidence="7 14" id="KW-0274">FAD</keyword>
<dbReference type="GO" id="GO:0005506">
    <property type="term" value="F:iron ion binding"/>
    <property type="evidence" value="ECO:0007669"/>
    <property type="project" value="UniProtKB-UniRule"/>
</dbReference>
<dbReference type="InterPro" id="IPR039261">
    <property type="entry name" value="FNR_nucleotide-bd"/>
</dbReference>
<dbReference type="GO" id="GO:0070330">
    <property type="term" value="F:aromatase activity"/>
    <property type="evidence" value="ECO:0007669"/>
    <property type="project" value="UniProtKB-UniRule"/>
</dbReference>
<dbReference type="CDD" id="cd06206">
    <property type="entry name" value="bifunctional_CYPOR"/>
    <property type="match status" value="1"/>
</dbReference>
<dbReference type="GO" id="GO:0004783">
    <property type="term" value="F:sulfite reductase (NADPH) activity"/>
    <property type="evidence" value="ECO:0007669"/>
    <property type="project" value="UniProtKB-EC"/>
</dbReference>
<name>A0A401ZGJ9_9CHLR</name>
<dbReference type="InterPro" id="IPR001128">
    <property type="entry name" value="Cyt_P450"/>
</dbReference>
<keyword evidence="9 14" id="KW-0560">Oxidoreductase</keyword>
<evidence type="ECO:0000256" key="12">
    <source>
        <dbReference type="ARBA" id="ARBA00049342"/>
    </source>
</evidence>
<dbReference type="FunFam" id="3.40.50.80:FF:000001">
    <property type="entry name" value="NADPH--cytochrome P450 reductase 1"/>
    <property type="match status" value="1"/>
</dbReference>
<dbReference type="InterPro" id="IPR001433">
    <property type="entry name" value="OxRdtase_FAD/NAD-bd"/>
</dbReference>
<dbReference type="EC" id="1.6.2.4" evidence="14"/>
<keyword evidence="8 14" id="KW-0521">NADP</keyword>
<gene>
    <name evidence="18" type="ORF">KDAU_33080</name>
</gene>
<evidence type="ECO:0000256" key="7">
    <source>
        <dbReference type="ARBA" id="ARBA00022827"/>
    </source>
</evidence>
<dbReference type="GO" id="GO:0005829">
    <property type="term" value="C:cytosol"/>
    <property type="evidence" value="ECO:0007669"/>
    <property type="project" value="TreeGrafter"/>
</dbReference>
<dbReference type="InterPro" id="IPR003097">
    <property type="entry name" value="CysJ-like_FAD-binding"/>
</dbReference>
<dbReference type="SUPFAM" id="SSF63380">
    <property type="entry name" value="Riboflavin synthase domain-like"/>
    <property type="match status" value="1"/>
</dbReference>
<feature type="binding site" description="axial binding residue" evidence="15">
    <location>
        <position position="455"/>
    </location>
    <ligand>
        <name>heme</name>
        <dbReference type="ChEBI" id="CHEBI:30413"/>
    </ligand>
    <ligandPart>
        <name>Fe</name>
        <dbReference type="ChEBI" id="CHEBI:18248"/>
    </ligandPart>
</feature>
<keyword evidence="14" id="KW-0249">Electron transport</keyword>
<feature type="domain" description="FAD-binding FR-type" evidence="17">
    <location>
        <begin position="727"/>
        <end position="965"/>
    </location>
</feature>
<dbReference type="PANTHER" id="PTHR19384:SF17">
    <property type="entry name" value="NADPH--CYTOCHROME P450 REDUCTASE"/>
    <property type="match status" value="1"/>
</dbReference>
<reference evidence="19" key="1">
    <citation type="submission" date="2018-12" db="EMBL/GenBank/DDBJ databases">
        <title>Tengunoibacter tsumagoiensis gen. nov., sp. nov., Dictyobacter kobayashii sp. nov., D. alpinus sp. nov., and D. joshuensis sp. nov. and description of Dictyobacteraceae fam. nov. within the order Ktedonobacterales isolated from Tengu-no-mugimeshi.</title>
        <authorList>
            <person name="Wang C.M."/>
            <person name="Zheng Y."/>
            <person name="Sakai Y."/>
            <person name="Toyoda A."/>
            <person name="Minakuchi Y."/>
            <person name="Abe K."/>
            <person name="Yokota A."/>
            <person name="Yabe S."/>
        </authorList>
    </citation>
    <scope>NUCLEOTIDE SEQUENCE [LARGE SCALE GENOMIC DNA]</scope>
    <source>
        <strain evidence="19">S-27</strain>
    </source>
</reference>
<dbReference type="Gene3D" id="3.40.50.360">
    <property type="match status" value="1"/>
</dbReference>
<protein>
    <recommendedName>
        <fullName evidence="14">Bifunctional cytochrome P450/NADPH--P450 reductase</fullName>
    </recommendedName>
    <domain>
        <recommendedName>
            <fullName evidence="14">Cytochrome P450</fullName>
            <ecNumber evidence="14">1.14.14.1</ecNumber>
        </recommendedName>
    </domain>
    <domain>
        <recommendedName>
            <fullName evidence="14">NADPH--cytochrome P450 reductase</fullName>
            <ecNumber evidence="14">1.6.2.4</ecNumber>
        </recommendedName>
    </domain>
</protein>
<dbReference type="InterPro" id="IPR029039">
    <property type="entry name" value="Flavoprotein-like_sf"/>
</dbReference>
<evidence type="ECO:0000256" key="13">
    <source>
        <dbReference type="ARBA" id="ARBA00052219"/>
    </source>
</evidence>
<keyword evidence="5 14" id="KW-0288">FMN</keyword>
<keyword evidence="2 14" id="KW-0813">Transport</keyword>
<dbReference type="InterPro" id="IPR017927">
    <property type="entry name" value="FAD-bd_FR_type"/>
</dbReference>
<dbReference type="Pfam" id="PF00067">
    <property type="entry name" value="p450"/>
    <property type="match status" value="1"/>
</dbReference>
<keyword evidence="6 14" id="KW-0479">Metal-binding</keyword>
<feature type="domain" description="Flavodoxin-like" evidence="16">
    <location>
        <begin position="545"/>
        <end position="686"/>
    </location>
</feature>
<evidence type="ECO:0000256" key="11">
    <source>
        <dbReference type="ARBA" id="ARBA00023033"/>
    </source>
</evidence>
<sequence>MRADLNEHIWPSPAGVALPEDHVDYNKVLFLQKAEGFFRMTTHKVLETNTIPHPKEKLFLGNLFDLQSGRRVQDMMKLAREYGPIYQLNMPGRSLIIVSGYELVKELADETRFDKKVWAPLQNVRSFAGDGLFTSWTQENNWHKAHNILMPNFSMRAMQGYLPMMVDIAEQLVGKWDRLNSDDEIDVPGDMTRLTLDTIGLCGFDYRFNSFYREDMHPFVNSMVRALQEAMERGGRLPFEDKLLIHKNRQFQTDTEFLNSVVDRIIKERREGGEDVSQKKDLLSYMLTGTDKQSGEQLDDLNIRYQIITFLIAGHETTSGLLSFALYELLHHPEVLARAYEEVDRVLGNDLTARPTFNQVNQLRYVTQILQETLRLWPTAPAFAVYPLNGEEIIGGKYKVTKDEDIAVLIPMLHRDRAIWGDNPDAFDPEHFSPEAEQSRPADAYKPFGNGQRACIGRQFAMQEATLVLGMLLQRYHFIDHTNYQFKIKETLTIKPDDFKIKVRKRTDAERTIVVRPQAEESVQAKKAATRTVPKPEIPRHDTPLLVLFGSNMGTAEDIANRMVEDANAYGFKTTIADLDEYTNKLPTEGAVVVITSSYNGTPPDNAEKFCNWLRSGDLAPESLKGVKYMVFGCGNRDWAATFQAIPRLIDANLEKFGAERIYARGEGDAREDFDGQFESWYQPLWQSLFEQFGIEAKLPEEVNTVGSAYEVEVINGMRSHPLIETFGARPATVMVNREMYSPEAGRSARHIEFALPEGVSYRTGFHLGIIPRNSDAAVERVMRHFNFAMDTHILLRKSDNRKSNLPVEMPVSVYSLLRDYVELQDVATRKQIKAMVDFTQCPPDKKKLLALSGEDEASVALYKSEVLAKRKSIIDLLEEFPACELPFNAYLELLSMMRPRYYSISSSPAQDERRCSITVAVVDAPARSGHGQYQGVCSNYLSRQHEGDQINAFIQDTRSTFMLPEDPTVPLIMVGPGTGVAPFRGFLQERDALKARGENVGASLLFFGCRHPEHDFLYADEFKAMQERGVTELISAFSRWEGHDKMYVQDQILKHKDRVWELIQQGAIIYICGDAGNMAPDVRRAFVALYQEKTGSSTEVAEHWLDAQTSNGHYLVDVWPA</sequence>
<comment type="cofactor">
    <cofactor evidence="14">
        <name>FAD</name>
        <dbReference type="ChEBI" id="CHEBI:57692"/>
    </cofactor>
    <cofactor evidence="14">
        <name>FMN</name>
        <dbReference type="ChEBI" id="CHEBI:58210"/>
    </cofactor>
</comment>
<keyword evidence="10 14" id="KW-0408">Iron</keyword>
<evidence type="ECO:0000256" key="4">
    <source>
        <dbReference type="ARBA" id="ARBA00022630"/>
    </source>
</evidence>
<dbReference type="Pfam" id="PF00258">
    <property type="entry name" value="Flavodoxin_1"/>
    <property type="match status" value="1"/>
</dbReference>
<dbReference type="InterPro" id="IPR008254">
    <property type="entry name" value="Flavodoxin/NO_synth"/>
</dbReference>
<dbReference type="InterPro" id="IPR017972">
    <property type="entry name" value="Cyt_P450_CS"/>
</dbReference>
<dbReference type="PIRSF" id="PIRSF000209">
    <property type="entry name" value="Bifunctional_P450_P450R"/>
    <property type="match status" value="1"/>
</dbReference>
<dbReference type="Pfam" id="PF00175">
    <property type="entry name" value="NAD_binding_1"/>
    <property type="match status" value="1"/>
</dbReference>
<comment type="similarity">
    <text evidence="1 14">In the N-terminal section; belongs to the cytochrome P450 family.</text>
</comment>
<dbReference type="PROSITE" id="PS51384">
    <property type="entry name" value="FAD_FR"/>
    <property type="match status" value="1"/>
</dbReference>
<comment type="cofactor">
    <cofactor evidence="14 15">
        <name>heme</name>
        <dbReference type="ChEBI" id="CHEBI:30413"/>
    </cofactor>
</comment>
<evidence type="ECO:0000256" key="9">
    <source>
        <dbReference type="ARBA" id="ARBA00023002"/>
    </source>
</evidence>
<evidence type="ECO:0000256" key="14">
    <source>
        <dbReference type="PIRNR" id="PIRNR000209"/>
    </source>
</evidence>
<dbReference type="SUPFAM" id="SSF48264">
    <property type="entry name" value="Cytochrome P450"/>
    <property type="match status" value="1"/>
</dbReference>
<dbReference type="Gene3D" id="2.40.30.10">
    <property type="entry name" value="Translation factors"/>
    <property type="match status" value="1"/>
</dbReference>
<dbReference type="PRINTS" id="PR00369">
    <property type="entry name" value="FLAVODOXIN"/>
</dbReference>
<dbReference type="GO" id="GO:0020037">
    <property type="term" value="F:heme binding"/>
    <property type="evidence" value="ECO:0007669"/>
    <property type="project" value="UniProtKB-UniRule"/>
</dbReference>
<dbReference type="PROSITE" id="PS50902">
    <property type="entry name" value="FLAVODOXIN_LIKE"/>
    <property type="match status" value="1"/>
</dbReference>
<evidence type="ECO:0000256" key="15">
    <source>
        <dbReference type="PIRSR" id="PIRSR000209-1"/>
    </source>
</evidence>
<dbReference type="InterPro" id="IPR023206">
    <property type="entry name" value="Bifunctional_P450_P450_red"/>
</dbReference>
<dbReference type="CDD" id="cd11068">
    <property type="entry name" value="CYP120A1"/>
    <property type="match status" value="1"/>
</dbReference>
<dbReference type="FunFam" id="1.10.630.10:FF:000040">
    <property type="entry name" value="Bifunctional cytochrome P450/NADPH--P450 reductase"/>
    <property type="match status" value="1"/>
</dbReference>
<dbReference type="GO" id="GO:0050660">
    <property type="term" value="F:flavin adenine dinucleotide binding"/>
    <property type="evidence" value="ECO:0007669"/>
    <property type="project" value="TreeGrafter"/>
</dbReference>
<evidence type="ECO:0000256" key="6">
    <source>
        <dbReference type="ARBA" id="ARBA00022723"/>
    </source>
</evidence>
<evidence type="ECO:0000259" key="17">
    <source>
        <dbReference type="PROSITE" id="PS51384"/>
    </source>
</evidence>
<evidence type="ECO:0000256" key="1">
    <source>
        <dbReference type="ARBA" id="ARBA00010018"/>
    </source>
</evidence>
<dbReference type="EC" id="1.14.14.1" evidence="14"/>
<keyword evidence="3 14" id="KW-0349">Heme</keyword>
<dbReference type="InterPro" id="IPR001709">
    <property type="entry name" value="Flavoprot_Pyr_Nucl_cyt_Rdtase"/>
</dbReference>
<dbReference type="Pfam" id="PF00667">
    <property type="entry name" value="FAD_binding_1"/>
    <property type="match status" value="1"/>
</dbReference>
<evidence type="ECO:0000313" key="19">
    <source>
        <dbReference type="Proteomes" id="UP000287224"/>
    </source>
</evidence>
<evidence type="ECO:0000256" key="3">
    <source>
        <dbReference type="ARBA" id="ARBA00022617"/>
    </source>
</evidence>
<accession>A0A401ZGJ9</accession>
<evidence type="ECO:0000256" key="5">
    <source>
        <dbReference type="ARBA" id="ARBA00022643"/>
    </source>
</evidence>
<dbReference type="GO" id="GO:0010181">
    <property type="term" value="F:FMN binding"/>
    <property type="evidence" value="ECO:0007669"/>
    <property type="project" value="UniProtKB-UniRule"/>
</dbReference>
<dbReference type="PROSITE" id="PS00086">
    <property type="entry name" value="CYTOCHROME_P450"/>
    <property type="match status" value="1"/>
</dbReference>
<evidence type="ECO:0000313" key="18">
    <source>
        <dbReference type="EMBL" id="GCE05979.1"/>
    </source>
</evidence>
<dbReference type="Gene3D" id="1.20.990.10">
    <property type="entry name" value="NADPH-cytochrome p450 Reductase, Chain A, domain 3"/>
    <property type="match status" value="1"/>
</dbReference>
<comment type="catalytic activity">
    <reaction evidence="12 14">
        <text>2 oxidized [cytochrome P450] + NADPH = 2 reduced [cytochrome P450] + NADP(+) + H(+)</text>
        <dbReference type="Rhea" id="RHEA:24040"/>
        <dbReference type="Rhea" id="RHEA-COMP:14627"/>
        <dbReference type="Rhea" id="RHEA-COMP:14628"/>
        <dbReference type="ChEBI" id="CHEBI:15378"/>
        <dbReference type="ChEBI" id="CHEBI:55376"/>
        <dbReference type="ChEBI" id="CHEBI:57783"/>
        <dbReference type="ChEBI" id="CHEBI:58349"/>
        <dbReference type="ChEBI" id="CHEBI:60344"/>
        <dbReference type="EC" id="1.6.2.4"/>
    </reaction>
</comment>
<evidence type="ECO:0000256" key="2">
    <source>
        <dbReference type="ARBA" id="ARBA00022448"/>
    </source>
</evidence>
<dbReference type="GO" id="GO:0003958">
    <property type="term" value="F:NADPH-hemoprotein reductase activity"/>
    <property type="evidence" value="ECO:0007669"/>
    <property type="project" value="UniProtKB-UniRule"/>
</dbReference>
<dbReference type="InterPro" id="IPR036396">
    <property type="entry name" value="Cyt_P450_sf"/>
</dbReference>
<dbReference type="Gene3D" id="3.40.50.80">
    <property type="entry name" value="Nucleotide-binding domain of ferredoxin-NADP reductase (FNR) module"/>
    <property type="match status" value="1"/>
</dbReference>
<dbReference type="Gene3D" id="1.10.630.10">
    <property type="entry name" value="Cytochrome P450"/>
    <property type="match status" value="1"/>
</dbReference>
<keyword evidence="4 14" id="KW-0285">Flavoprotein</keyword>
<dbReference type="PRINTS" id="PR00371">
    <property type="entry name" value="FPNCR"/>
</dbReference>
<dbReference type="AlphaFoldDB" id="A0A401ZGJ9"/>
<evidence type="ECO:0000259" key="16">
    <source>
        <dbReference type="PROSITE" id="PS50902"/>
    </source>
</evidence>
<dbReference type="SUPFAM" id="SSF52343">
    <property type="entry name" value="Ferredoxin reductase-like, C-terminal NADP-linked domain"/>
    <property type="match status" value="1"/>
</dbReference>
<comment type="catalytic activity">
    <reaction evidence="13">
        <text>hydrogen sulfide + 3 NADP(+) + 3 H2O = sulfite + 3 NADPH + 4 H(+)</text>
        <dbReference type="Rhea" id="RHEA:13801"/>
        <dbReference type="ChEBI" id="CHEBI:15377"/>
        <dbReference type="ChEBI" id="CHEBI:15378"/>
        <dbReference type="ChEBI" id="CHEBI:17359"/>
        <dbReference type="ChEBI" id="CHEBI:29919"/>
        <dbReference type="ChEBI" id="CHEBI:57783"/>
        <dbReference type="ChEBI" id="CHEBI:58349"/>
        <dbReference type="EC" id="1.8.1.2"/>
    </reaction>
</comment>
<dbReference type="SUPFAM" id="SSF52218">
    <property type="entry name" value="Flavoproteins"/>
    <property type="match status" value="1"/>
</dbReference>
<dbReference type="Proteomes" id="UP000287224">
    <property type="component" value="Unassembled WGS sequence"/>
</dbReference>
<proteinExistence type="inferred from homology"/>
<evidence type="ECO:0000256" key="8">
    <source>
        <dbReference type="ARBA" id="ARBA00022857"/>
    </source>
</evidence>
<dbReference type="InterPro" id="IPR001094">
    <property type="entry name" value="Flavdoxin-like"/>
</dbReference>
<dbReference type="InterPro" id="IPR017938">
    <property type="entry name" value="Riboflavin_synthase-like_b-brl"/>
</dbReference>
<dbReference type="EMBL" id="BIFQ01000001">
    <property type="protein sequence ID" value="GCE05979.1"/>
    <property type="molecule type" value="Genomic_DNA"/>
</dbReference>